<comment type="caution">
    <text evidence="1">The sequence shown here is derived from an EMBL/GenBank/DDBJ whole genome shotgun (WGS) entry which is preliminary data.</text>
</comment>
<evidence type="ECO:0000313" key="1">
    <source>
        <dbReference type="EMBL" id="GAV04081.1"/>
    </source>
</evidence>
<reference evidence="1 2" key="1">
    <citation type="journal article" date="2016" name="Nat. Commun.">
        <title>Extremotolerant tardigrade genome and improved radiotolerance of human cultured cells by tardigrade-unique protein.</title>
        <authorList>
            <person name="Hashimoto T."/>
            <person name="Horikawa D.D."/>
            <person name="Saito Y."/>
            <person name="Kuwahara H."/>
            <person name="Kozuka-Hata H."/>
            <person name="Shin-I T."/>
            <person name="Minakuchi Y."/>
            <person name="Ohishi K."/>
            <person name="Motoyama A."/>
            <person name="Aizu T."/>
            <person name="Enomoto A."/>
            <person name="Kondo K."/>
            <person name="Tanaka S."/>
            <person name="Hara Y."/>
            <person name="Koshikawa S."/>
            <person name="Sagara H."/>
            <person name="Miura T."/>
            <person name="Yokobori S."/>
            <person name="Miyagawa K."/>
            <person name="Suzuki Y."/>
            <person name="Kubo T."/>
            <person name="Oyama M."/>
            <person name="Kohara Y."/>
            <person name="Fujiyama A."/>
            <person name="Arakawa K."/>
            <person name="Katayama T."/>
            <person name="Toyoda A."/>
            <person name="Kunieda T."/>
        </authorList>
    </citation>
    <scope>NUCLEOTIDE SEQUENCE [LARGE SCALE GENOMIC DNA]</scope>
    <source>
        <strain evidence="1 2">YOKOZUNA-1</strain>
    </source>
</reference>
<organism evidence="1 2">
    <name type="scientific">Ramazzottius varieornatus</name>
    <name type="common">Water bear</name>
    <name type="synonym">Tardigrade</name>
    <dbReference type="NCBI Taxonomy" id="947166"/>
    <lineage>
        <taxon>Eukaryota</taxon>
        <taxon>Metazoa</taxon>
        <taxon>Ecdysozoa</taxon>
        <taxon>Tardigrada</taxon>
        <taxon>Eutardigrada</taxon>
        <taxon>Parachela</taxon>
        <taxon>Hypsibioidea</taxon>
        <taxon>Ramazzottiidae</taxon>
        <taxon>Ramazzottius</taxon>
    </lineage>
</organism>
<gene>
    <name evidence="1" type="primary">RvY_14414-1</name>
    <name evidence="1" type="synonym">RvY_14414.1</name>
    <name evidence="1" type="ORF">RvY_14414</name>
</gene>
<dbReference type="EMBL" id="BDGG01000010">
    <property type="protein sequence ID" value="GAV04081.1"/>
    <property type="molecule type" value="Genomic_DNA"/>
</dbReference>
<accession>A0A1D1VSY5</accession>
<name>A0A1D1VSY5_RAMVA</name>
<dbReference type="Proteomes" id="UP000186922">
    <property type="component" value="Unassembled WGS sequence"/>
</dbReference>
<dbReference type="AlphaFoldDB" id="A0A1D1VSY5"/>
<protein>
    <submittedName>
        <fullName evidence="1">Uncharacterized protein</fullName>
    </submittedName>
</protein>
<proteinExistence type="predicted"/>
<evidence type="ECO:0000313" key="2">
    <source>
        <dbReference type="Proteomes" id="UP000186922"/>
    </source>
</evidence>
<sequence>MARGGYMLYRDFSLSPFPPEEYKMTLPKSGTATDTYIIQSDGEGNMKSRKCRHHHWVGTEVEQHLPGLRYAPCRYQQMMMITLYNADIPQTNFLLIINI</sequence>
<keyword evidence="2" id="KW-1185">Reference proteome</keyword>